<accession>A0A5C5ZVA4</accession>
<keyword evidence="4 9" id="KW-0547">Nucleotide-binding</keyword>
<name>A0A5C5ZVA4_9BACT</name>
<evidence type="ECO:0000256" key="6">
    <source>
        <dbReference type="ARBA" id="ARBA00022840"/>
    </source>
</evidence>
<dbReference type="NCBIfam" id="TIGR00347">
    <property type="entry name" value="bioD"/>
    <property type="match status" value="1"/>
</dbReference>
<comment type="caution">
    <text evidence="10">The sequence shown here is derived from an EMBL/GenBank/DDBJ whole genome shotgun (WGS) entry which is preliminary data.</text>
</comment>
<comment type="pathway">
    <text evidence="9">Cofactor biosynthesis; biotin biosynthesis; biotin from 7,8-diaminononanoate: step 1/2.</text>
</comment>
<gene>
    <name evidence="10" type="primary">bioD1</name>
    <name evidence="9" type="synonym">bioD</name>
    <name evidence="10" type="ORF">Mal64_13770</name>
</gene>
<evidence type="ECO:0000256" key="7">
    <source>
        <dbReference type="ARBA" id="ARBA00022842"/>
    </source>
</evidence>
<dbReference type="HAMAP" id="MF_00336">
    <property type="entry name" value="BioD"/>
    <property type="match status" value="1"/>
</dbReference>
<evidence type="ECO:0000313" key="11">
    <source>
        <dbReference type="Proteomes" id="UP000315440"/>
    </source>
</evidence>
<comment type="cofactor">
    <cofactor evidence="9">
        <name>Mg(2+)</name>
        <dbReference type="ChEBI" id="CHEBI:18420"/>
    </cofactor>
</comment>
<evidence type="ECO:0000256" key="3">
    <source>
        <dbReference type="ARBA" id="ARBA00022723"/>
    </source>
</evidence>
<dbReference type="OrthoDB" id="9802097at2"/>
<comment type="catalytic activity">
    <reaction evidence="9">
        <text>(7R,8S)-7,8-diammoniononanoate + CO2 + ATP = (4R,5S)-dethiobiotin + ADP + phosphate + 3 H(+)</text>
        <dbReference type="Rhea" id="RHEA:15805"/>
        <dbReference type="ChEBI" id="CHEBI:15378"/>
        <dbReference type="ChEBI" id="CHEBI:16526"/>
        <dbReference type="ChEBI" id="CHEBI:30616"/>
        <dbReference type="ChEBI" id="CHEBI:43474"/>
        <dbReference type="ChEBI" id="CHEBI:149469"/>
        <dbReference type="ChEBI" id="CHEBI:149473"/>
        <dbReference type="ChEBI" id="CHEBI:456216"/>
        <dbReference type="EC" id="6.3.3.3"/>
    </reaction>
</comment>
<dbReference type="InterPro" id="IPR004472">
    <property type="entry name" value="DTB_synth_BioD"/>
</dbReference>
<feature type="binding site" evidence="9">
    <location>
        <position position="41"/>
    </location>
    <ligand>
        <name>substrate</name>
    </ligand>
</feature>
<organism evidence="10 11">
    <name type="scientific">Pseudobythopirellula maris</name>
    <dbReference type="NCBI Taxonomy" id="2527991"/>
    <lineage>
        <taxon>Bacteria</taxon>
        <taxon>Pseudomonadati</taxon>
        <taxon>Planctomycetota</taxon>
        <taxon>Planctomycetia</taxon>
        <taxon>Pirellulales</taxon>
        <taxon>Lacipirellulaceae</taxon>
        <taxon>Pseudobythopirellula</taxon>
    </lineage>
</organism>
<keyword evidence="2 9" id="KW-0436">Ligase</keyword>
<comment type="subunit">
    <text evidence="9">Homodimer.</text>
</comment>
<keyword evidence="7 9" id="KW-0460">Magnesium</keyword>
<keyword evidence="1 9" id="KW-0963">Cytoplasm</keyword>
<evidence type="ECO:0000313" key="10">
    <source>
        <dbReference type="EMBL" id="TWT90978.1"/>
    </source>
</evidence>
<proteinExistence type="inferred from homology"/>
<dbReference type="EMBL" id="SJPQ01000001">
    <property type="protein sequence ID" value="TWT90978.1"/>
    <property type="molecule type" value="Genomic_DNA"/>
</dbReference>
<feature type="active site" evidence="9">
    <location>
        <position position="37"/>
    </location>
</feature>
<feature type="binding site" evidence="9">
    <location>
        <begin position="115"/>
        <end position="118"/>
    </location>
    <ligand>
        <name>ATP</name>
        <dbReference type="ChEBI" id="CHEBI:30616"/>
    </ligand>
</feature>
<keyword evidence="6 9" id="KW-0067">ATP-binding</keyword>
<feature type="binding site" evidence="9">
    <location>
        <position position="115"/>
    </location>
    <ligand>
        <name>Mg(2+)</name>
        <dbReference type="ChEBI" id="CHEBI:18420"/>
    </ligand>
</feature>
<evidence type="ECO:0000256" key="4">
    <source>
        <dbReference type="ARBA" id="ARBA00022741"/>
    </source>
</evidence>
<dbReference type="EC" id="6.3.3.3" evidence="9"/>
<dbReference type="GO" id="GO:0005829">
    <property type="term" value="C:cytosol"/>
    <property type="evidence" value="ECO:0007669"/>
    <property type="project" value="TreeGrafter"/>
</dbReference>
<dbReference type="AlphaFoldDB" id="A0A5C5ZVA4"/>
<dbReference type="GO" id="GO:0009102">
    <property type="term" value="P:biotin biosynthetic process"/>
    <property type="evidence" value="ECO:0007669"/>
    <property type="project" value="UniProtKB-UniRule"/>
</dbReference>
<comment type="function">
    <text evidence="9">Catalyzes a mechanistically unusual reaction, the ATP-dependent insertion of CO2 between the N7 and N8 nitrogen atoms of 7,8-diaminopelargonic acid (DAPA, also called 7,8-diammoniononanoate) to form a ureido ring.</text>
</comment>
<dbReference type="PANTHER" id="PTHR43210:SF2">
    <property type="entry name" value="ATP-DEPENDENT DETHIOBIOTIN SYNTHETASE BIOD 2"/>
    <property type="match status" value="1"/>
</dbReference>
<feature type="binding site" evidence="9">
    <location>
        <begin position="12"/>
        <end position="17"/>
    </location>
    <ligand>
        <name>ATP</name>
        <dbReference type="ChEBI" id="CHEBI:30616"/>
    </ligand>
</feature>
<dbReference type="UniPathway" id="UPA00078">
    <property type="reaction ID" value="UER00161"/>
</dbReference>
<dbReference type="GO" id="GO:0004141">
    <property type="term" value="F:dethiobiotin synthase activity"/>
    <property type="evidence" value="ECO:0007669"/>
    <property type="project" value="UniProtKB-UniRule"/>
</dbReference>
<dbReference type="Proteomes" id="UP000315440">
    <property type="component" value="Unassembled WGS sequence"/>
</dbReference>
<dbReference type="Gene3D" id="3.40.50.300">
    <property type="entry name" value="P-loop containing nucleotide triphosphate hydrolases"/>
    <property type="match status" value="1"/>
</dbReference>
<comment type="similarity">
    <text evidence="9">Belongs to the dethiobiotin synthetase family.</text>
</comment>
<evidence type="ECO:0000256" key="8">
    <source>
        <dbReference type="ARBA" id="ARBA00047386"/>
    </source>
</evidence>
<evidence type="ECO:0000256" key="1">
    <source>
        <dbReference type="ARBA" id="ARBA00022490"/>
    </source>
</evidence>
<dbReference type="GO" id="GO:0000287">
    <property type="term" value="F:magnesium ion binding"/>
    <property type="evidence" value="ECO:0007669"/>
    <property type="project" value="UniProtKB-UniRule"/>
</dbReference>
<reference evidence="10 11" key="1">
    <citation type="submission" date="2019-02" db="EMBL/GenBank/DDBJ databases">
        <title>Deep-cultivation of Planctomycetes and their phenomic and genomic characterization uncovers novel biology.</title>
        <authorList>
            <person name="Wiegand S."/>
            <person name="Jogler M."/>
            <person name="Boedeker C."/>
            <person name="Pinto D."/>
            <person name="Vollmers J."/>
            <person name="Rivas-Marin E."/>
            <person name="Kohn T."/>
            <person name="Peeters S.H."/>
            <person name="Heuer A."/>
            <person name="Rast P."/>
            <person name="Oberbeckmann S."/>
            <person name="Bunk B."/>
            <person name="Jeske O."/>
            <person name="Meyerdierks A."/>
            <person name="Storesund J.E."/>
            <person name="Kallscheuer N."/>
            <person name="Luecker S."/>
            <person name="Lage O.M."/>
            <person name="Pohl T."/>
            <person name="Merkel B.J."/>
            <person name="Hornburger P."/>
            <person name="Mueller R.-W."/>
            <person name="Bruemmer F."/>
            <person name="Labrenz M."/>
            <person name="Spormann A.M."/>
            <person name="Op Den Camp H."/>
            <person name="Overmann J."/>
            <person name="Amann R."/>
            <person name="Jetten M.S.M."/>
            <person name="Mascher T."/>
            <person name="Medema M.H."/>
            <person name="Devos D.P."/>
            <person name="Kaster A.-K."/>
            <person name="Ovreas L."/>
            <person name="Rohde M."/>
            <person name="Galperin M.Y."/>
            <person name="Jogler C."/>
        </authorList>
    </citation>
    <scope>NUCLEOTIDE SEQUENCE [LARGE SCALE GENOMIC DNA]</scope>
    <source>
        <strain evidence="10 11">Mal64</strain>
    </source>
</reference>
<evidence type="ECO:0000256" key="9">
    <source>
        <dbReference type="HAMAP-Rule" id="MF_00336"/>
    </source>
</evidence>
<dbReference type="RefSeq" id="WP_146398320.1">
    <property type="nucleotide sequence ID" value="NZ_SJPQ01000001.1"/>
</dbReference>
<keyword evidence="3 9" id="KW-0479">Metal-binding</keyword>
<dbReference type="PANTHER" id="PTHR43210">
    <property type="entry name" value="DETHIOBIOTIN SYNTHETASE"/>
    <property type="match status" value="1"/>
</dbReference>
<protein>
    <recommendedName>
        <fullName evidence="9">ATP-dependent dethiobiotin synthetase BioD</fullName>
        <ecNumber evidence="9">6.3.3.3</ecNumber>
    </recommendedName>
    <alternativeName>
        <fullName evidence="9">DTB synthetase</fullName>
        <shortName evidence="9">DTBS</shortName>
    </alternativeName>
    <alternativeName>
        <fullName evidence="9">Dethiobiotin synthase</fullName>
    </alternativeName>
</protein>
<feature type="binding site" evidence="9">
    <location>
        <position position="16"/>
    </location>
    <ligand>
        <name>Mg(2+)</name>
        <dbReference type="ChEBI" id="CHEBI:18420"/>
    </ligand>
</feature>
<comment type="subcellular location">
    <subcellularLocation>
        <location evidence="9">Cytoplasm</location>
    </subcellularLocation>
</comment>
<dbReference type="InterPro" id="IPR027417">
    <property type="entry name" value="P-loop_NTPase"/>
</dbReference>
<dbReference type="CDD" id="cd03109">
    <property type="entry name" value="DTBS"/>
    <property type="match status" value="1"/>
</dbReference>
<dbReference type="Pfam" id="PF13500">
    <property type="entry name" value="AAA_26"/>
    <property type="match status" value="1"/>
</dbReference>
<feature type="binding site" evidence="9">
    <location>
        <begin position="183"/>
        <end position="184"/>
    </location>
    <ligand>
        <name>ATP</name>
        <dbReference type="ChEBI" id="CHEBI:30616"/>
    </ligand>
</feature>
<evidence type="ECO:0000256" key="2">
    <source>
        <dbReference type="ARBA" id="ARBA00022598"/>
    </source>
</evidence>
<sequence>MHGLFITGVGTEVGKTHVATLIAQQLAQSGVRVGVYKPVASGCRKTDDGLVADDAVALWQAAGKPLTLDAVCPQRFAAPLSPHRAAWAEETRVDSELLRSGVDAWRDACDVLVVEGAGGLLSPLSDDDYNADLAADLGFPLVVVAANRLGVINDTLQTVLTAHAYAAANRIDTDLRLAGVVLNDIASDGGPPGDESTASNLEDLEERCPAPILAHSRWNGGFDRRVDWVALAGQAQEG</sequence>
<dbReference type="GO" id="GO:0005524">
    <property type="term" value="F:ATP binding"/>
    <property type="evidence" value="ECO:0007669"/>
    <property type="project" value="UniProtKB-UniRule"/>
</dbReference>
<keyword evidence="5 9" id="KW-0093">Biotin biosynthesis</keyword>
<comment type="catalytic activity">
    <reaction evidence="8">
        <text>(7R,8S)-8-amino-7-(carboxyamino)nonanoate + ATP = (4R,5S)-dethiobiotin + ADP + phosphate + H(+)</text>
        <dbReference type="Rhea" id="RHEA:63684"/>
        <dbReference type="ChEBI" id="CHEBI:15378"/>
        <dbReference type="ChEBI" id="CHEBI:30616"/>
        <dbReference type="ChEBI" id="CHEBI:43474"/>
        <dbReference type="ChEBI" id="CHEBI:149470"/>
        <dbReference type="ChEBI" id="CHEBI:149473"/>
        <dbReference type="ChEBI" id="CHEBI:456216"/>
    </reaction>
</comment>
<keyword evidence="11" id="KW-1185">Reference proteome</keyword>
<dbReference type="PIRSF" id="PIRSF006755">
    <property type="entry name" value="DTB_synth"/>
    <property type="match status" value="1"/>
</dbReference>
<evidence type="ECO:0000256" key="5">
    <source>
        <dbReference type="ARBA" id="ARBA00022756"/>
    </source>
</evidence>
<feature type="binding site" evidence="9">
    <location>
        <position position="54"/>
    </location>
    <ligand>
        <name>Mg(2+)</name>
        <dbReference type="ChEBI" id="CHEBI:18420"/>
    </ligand>
</feature>
<dbReference type="SUPFAM" id="SSF52540">
    <property type="entry name" value="P-loop containing nucleoside triphosphate hydrolases"/>
    <property type="match status" value="1"/>
</dbReference>
<comment type="caution">
    <text evidence="9">Lacks conserved residue(s) required for the propagation of feature annotation.</text>
</comment>
<feature type="binding site" evidence="9">
    <location>
        <position position="54"/>
    </location>
    <ligand>
        <name>ATP</name>
        <dbReference type="ChEBI" id="CHEBI:30616"/>
    </ligand>
</feature>